<dbReference type="SUPFAM" id="SSF88713">
    <property type="entry name" value="Glycoside hydrolase/deacetylase"/>
    <property type="match status" value="1"/>
</dbReference>
<dbReference type="OrthoDB" id="9778320at2"/>
<keyword evidence="5" id="KW-1185">Reference proteome</keyword>
<dbReference type="Pfam" id="PF01522">
    <property type="entry name" value="Polysacc_deac_1"/>
    <property type="match status" value="1"/>
</dbReference>
<dbReference type="RefSeq" id="WP_013968458.1">
    <property type="nucleotide sequence ID" value="NC_015732.1"/>
</dbReference>
<dbReference type="InterPro" id="IPR002509">
    <property type="entry name" value="NODB_dom"/>
</dbReference>
<dbReference type="KEGG" id="scd:Spica_0997"/>
<dbReference type="AlphaFoldDB" id="F8F2N2"/>
<evidence type="ECO:0000256" key="2">
    <source>
        <dbReference type="ARBA" id="ARBA00022729"/>
    </source>
</evidence>
<dbReference type="GO" id="GO:0005576">
    <property type="term" value="C:extracellular region"/>
    <property type="evidence" value="ECO:0007669"/>
    <property type="project" value="UniProtKB-SubCell"/>
</dbReference>
<accession>F8F2N2</accession>
<dbReference type="GO" id="GO:0016810">
    <property type="term" value="F:hydrolase activity, acting on carbon-nitrogen (but not peptide) bonds"/>
    <property type="evidence" value="ECO:0007669"/>
    <property type="project" value="InterPro"/>
</dbReference>
<sequence length="250" mass="28026">MYRNSVLLLLLLFIIAPWTFSANNQVIILVYHTFLGAHTSSLDFSKEEFIQQLDKIAQYGFHWVSLDDAVAGNVQGSKNIVMTIDDGNHSVPSVVTDVLLPRHIVPTLFISAKLAERSKFAFRPEVVKQLSDLGCIIGAHGFTHQYVTKKAFESDPQRSRDEIEKPGPLISQWTGKAVPYFALPFGASSDEARQLLIKAGYSYAFLAKSHIVPVDFTDPQLDHYAVPRTIVYRWNINQILAQLEKLGAKP</sequence>
<dbReference type="EMBL" id="CP002868">
    <property type="protein sequence ID" value="AEJ19147.1"/>
    <property type="molecule type" value="Genomic_DNA"/>
</dbReference>
<dbReference type="Gene3D" id="3.20.20.370">
    <property type="entry name" value="Glycoside hydrolase/deacetylase"/>
    <property type="match status" value="1"/>
</dbReference>
<dbReference type="PANTHER" id="PTHR34216:SF3">
    <property type="entry name" value="POLY-BETA-1,6-N-ACETYL-D-GLUCOSAMINE N-DEACETYLASE"/>
    <property type="match status" value="1"/>
</dbReference>
<name>F8F2N2_GRAC1</name>
<feature type="domain" description="NodB homology" evidence="3">
    <location>
        <begin position="78"/>
        <end position="250"/>
    </location>
</feature>
<dbReference type="CDD" id="cd10918">
    <property type="entry name" value="CE4_NodB_like_5s_6s"/>
    <property type="match status" value="1"/>
</dbReference>
<evidence type="ECO:0000256" key="1">
    <source>
        <dbReference type="ARBA" id="ARBA00004613"/>
    </source>
</evidence>
<evidence type="ECO:0000259" key="3">
    <source>
        <dbReference type="PROSITE" id="PS51677"/>
    </source>
</evidence>
<protein>
    <submittedName>
        <fullName evidence="4">Polysaccharide deacetylase</fullName>
    </submittedName>
</protein>
<proteinExistence type="predicted"/>
<organism evidence="4 5">
    <name type="scientific">Gracilinema caldarium (strain ATCC 51460 / DSM 7334 / H1)</name>
    <name type="common">Treponema caldarium</name>
    <dbReference type="NCBI Taxonomy" id="744872"/>
    <lineage>
        <taxon>Bacteria</taxon>
        <taxon>Pseudomonadati</taxon>
        <taxon>Spirochaetota</taxon>
        <taxon>Spirochaetia</taxon>
        <taxon>Spirochaetales</taxon>
        <taxon>Breznakiellaceae</taxon>
        <taxon>Gracilinema</taxon>
    </lineage>
</organism>
<dbReference type="InterPro" id="IPR011330">
    <property type="entry name" value="Glyco_hydro/deAcase_b/a-brl"/>
</dbReference>
<dbReference type="HOGENOM" id="CLU_1110998_0_0_12"/>
<dbReference type="PANTHER" id="PTHR34216">
    <property type="match status" value="1"/>
</dbReference>
<gene>
    <name evidence="4" type="ordered locus">Spica_0997</name>
</gene>
<dbReference type="eggNOG" id="COG0726">
    <property type="taxonomic scope" value="Bacteria"/>
</dbReference>
<dbReference type="InterPro" id="IPR051398">
    <property type="entry name" value="Polysacch_Deacetylase"/>
</dbReference>
<dbReference type="Proteomes" id="UP000000503">
    <property type="component" value="Chromosome"/>
</dbReference>
<dbReference type="PROSITE" id="PS51677">
    <property type="entry name" value="NODB"/>
    <property type="match status" value="1"/>
</dbReference>
<evidence type="ECO:0000313" key="5">
    <source>
        <dbReference type="Proteomes" id="UP000000503"/>
    </source>
</evidence>
<comment type="subcellular location">
    <subcellularLocation>
        <location evidence="1">Secreted</location>
    </subcellularLocation>
</comment>
<keyword evidence="2" id="KW-0732">Signal</keyword>
<evidence type="ECO:0000313" key="4">
    <source>
        <dbReference type="EMBL" id="AEJ19147.1"/>
    </source>
</evidence>
<dbReference type="GO" id="GO:0005975">
    <property type="term" value="P:carbohydrate metabolic process"/>
    <property type="evidence" value="ECO:0007669"/>
    <property type="project" value="InterPro"/>
</dbReference>
<reference evidence="5" key="1">
    <citation type="journal article" date="2013" name="Stand. Genomic Sci.">
        <title>Genome sequence of the thermophilic fresh-water bacterium Spirochaeta caldaria type strain (H1(T)), reclassification of Spirochaeta caldaria, Spirochaeta stenostrepta, and Spirochaeta zuelzerae in the genus Treponema as Treponema caldaria comb. nov., Treponema stenostrepta comb. nov., and Treponema zuelzerae comb. nov., and emendation of the genus Treponema.</title>
        <authorList>
            <person name="Abt B."/>
            <person name="Goker M."/>
            <person name="Scheuner C."/>
            <person name="Han C."/>
            <person name="Lu M."/>
            <person name="Misra M."/>
            <person name="Lapidus A."/>
            <person name="Nolan M."/>
            <person name="Lucas S."/>
            <person name="Hammon N."/>
            <person name="Deshpande S."/>
            <person name="Cheng J.F."/>
            <person name="Tapia R."/>
            <person name="Goodwin L.A."/>
            <person name="Pitluck S."/>
            <person name="Liolios K."/>
            <person name="Pagani I."/>
            <person name="Ivanova N."/>
            <person name="Mavromatis K."/>
            <person name="Mikhailova N."/>
            <person name="Huntemann M."/>
            <person name="Pati A."/>
            <person name="Chen A."/>
            <person name="Palaniappan K."/>
            <person name="Land M."/>
            <person name="Hauser L."/>
            <person name="Jeffries C.D."/>
            <person name="Rohde M."/>
            <person name="Spring S."/>
            <person name="Gronow S."/>
            <person name="Detter J.C."/>
            <person name="Bristow J."/>
            <person name="Eisen J.A."/>
            <person name="Markowitz V."/>
            <person name="Hugenholtz P."/>
            <person name="Kyrpides N.C."/>
            <person name="Woyke T."/>
            <person name="Klenk H.P."/>
        </authorList>
    </citation>
    <scope>NUCLEOTIDE SEQUENCE</scope>
    <source>
        <strain evidence="5">ATCC 51460 / DSM 7334 / H1</strain>
    </source>
</reference>
<dbReference type="STRING" id="744872.Spica_0997"/>